<dbReference type="Pfam" id="PF03822">
    <property type="entry name" value="NAF"/>
    <property type="match status" value="1"/>
</dbReference>
<keyword evidence="8 11" id="KW-0067">ATP-binding</keyword>
<dbReference type="Pfam" id="PF00069">
    <property type="entry name" value="Pkinase"/>
    <property type="match status" value="1"/>
</dbReference>
<dbReference type="InterPro" id="IPR017441">
    <property type="entry name" value="Protein_kinase_ATP_BS"/>
</dbReference>
<dbReference type="InterPro" id="IPR008271">
    <property type="entry name" value="Ser/Thr_kinase_AS"/>
</dbReference>
<evidence type="ECO:0000259" key="14">
    <source>
        <dbReference type="PROSITE" id="PS50816"/>
    </source>
</evidence>
<dbReference type="PROSITE" id="PS00107">
    <property type="entry name" value="PROTEIN_KINASE_ATP"/>
    <property type="match status" value="1"/>
</dbReference>
<evidence type="ECO:0000256" key="9">
    <source>
        <dbReference type="ARBA" id="ARBA00047899"/>
    </source>
</evidence>
<evidence type="ECO:0000256" key="2">
    <source>
        <dbReference type="ARBA" id="ARBA00006234"/>
    </source>
</evidence>
<dbReference type="InterPro" id="IPR011009">
    <property type="entry name" value="Kinase-like_dom_sf"/>
</dbReference>
<accession>A0A9R0I6R6</accession>
<sequence length="450" mass="51303">MENDLLFGKYKMGKLLGQGAYGKVYYAKNIHTGQPVAVKVINKQMIKEKDLMSNVKSEISIMGRLRHPNIVRLYEVLASEQKIYFIIELARGGELYAKLAKGRFTEELSRKYFQQLISAVGYCHFRGVYHRDLKPGNLLLGSNGKLKVADFGLAAVKVIKDHIRPDGMLRTVCGTPEFMAPEIIARKAYDGAMVDIWACGVILYFLTAGYLPFNHPDTRAMFRKIYQGNYRCPTWMSDDLTRFLGRLLETNPETRITIDEIVHDPWFRNGGLFKDKDKGPEFEFQFYHDKDRKDLDDGFLSHTVQQLKQQQQKQQVMKEEASTSISNPLNAFDLISFSRGLDLSGLFNKNYNPFEDSEKFISGFSEDEIISTIREVAAELDVKVHMTKKECVMDLVGSIGNFIARVEVNQLTENLVIVEVKIKGGDSVSENDIWKKKLMPKLSGLIYNTA</sequence>
<dbReference type="PROSITE" id="PS00108">
    <property type="entry name" value="PROTEIN_KINASE_ST"/>
    <property type="match status" value="1"/>
</dbReference>
<organism evidence="15 16">
    <name type="scientific">Spinacia oleracea</name>
    <name type="common">Spinach</name>
    <dbReference type="NCBI Taxonomy" id="3562"/>
    <lineage>
        <taxon>Eukaryota</taxon>
        <taxon>Viridiplantae</taxon>
        <taxon>Streptophyta</taxon>
        <taxon>Embryophyta</taxon>
        <taxon>Tracheophyta</taxon>
        <taxon>Spermatophyta</taxon>
        <taxon>Magnoliopsida</taxon>
        <taxon>eudicotyledons</taxon>
        <taxon>Gunneridae</taxon>
        <taxon>Pentapetalae</taxon>
        <taxon>Caryophyllales</taxon>
        <taxon>Chenopodiaceae</taxon>
        <taxon>Chenopodioideae</taxon>
        <taxon>Anserineae</taxon>
        <taxon>Spinacia</taxon>
    </lineage>
</organism>
<feature type="domain" description="Protein kinase" evidence="13">
    <location>
        <begin position="10"/>
        <end position="267"/>
    </location>
</feature>
<dbReference type="PANTHER" id="PTHR43895">
    <property type="entry name" value="CALCIUM/CALMODULIN-DEPENDENT PROTEIN KINASE KINASE-RELATED"/>
    <property type="match status" value="1"/>
</dbReference>
<evidence type="ECO:0000256" key="3">
    <source>
        <dbReference type="ARBA" id="ARBA00012513"/>
    </source>
</evidence>
<dbReference type="CDD" id="cd12195">
    <property type="entry name" value="CIPK_C"/>
    <property type="match status" value="1"/>
</dbReference>
<feature type="domain" description="NAF" evidence="14">
    <location>
        <begin position="324"/>
        <end position="348"/>
    </location>
</feature>
<protein>
    <recommendedName>
        <fullName evidence="3">non-specific serine/threonine protein kinase</fullName>
        <ecNumber evidence="3">2.7.11.1</ecNumber>
    </recommendedName>
</protein>
<evidence type="ECO:0000313" key="15">
    <source>
        <dbReference type="Proteomes" id="UP000813463"/>
    </source>
</evidence>
<dbReference type="PROSITE" id="PS50816">
    <property type="entry name" value="NAF"/>
    <property type="match status" value="1"/>
</dbReference>
<evidence type="ECO:0000256" key="6">
    <source>
        <dbReference type="ARBA" id="ARBA00022741"/>
    </source>
</evidence>
<keyword evidence="6 11" id="KW-0547">Nucleotide-binding</keyword>
<reference evidence="16" key="2">
    <citation type="submission" date="2025-08" db="UniProtKB">
        <authorList>
            <consortium name="RefSeq"/>
        </authorList>
    </citation>
    <scope>IDENTIFICATION</scope>
    <source>
        <tissue evidence="16">Leaf</tissue>
    </source>
</reference>
<evidence type="ECO:0000256" key="8">
    <source>
        <dbReference type="ARBA" id="ARBA00022840"/>
    </source>
</evidence>
<dbReference type="InterPro" id="IPR004041">
    <property type="entry name" value="NAF_dom"/>
</dbReference>
<dbReference type="Gene3D" id="3.30.200.20">
    <property type="entry name" value="Phosphorylase Kinase, domain 1"/>
    <property type="match status" value="1"/>
</dbReference>
<keyword evidence="4 12" id="KW-0723">Serine/threonine-protein kinase</keyword>
<comment type="catalytic activity">
    <reaction evidence="9">
        <text>L-threonyl-[protein] + ATP = O-phospho-L-threonyl-[protein] + ADP + H(+)</text>
        <dbReference type="Rhea" id="RHEA:46608"/>
        <dbReference type="Rhea" id="RHEA-COMP:11060"/>
        <dbReference type="Rhea" id="RHEA-COMP:11605"/>
        <dbReference type="ChEBI" id="CHEBI:15378"/>
        <dbReference type="ChEBI" id="CHEBI:30013"/>
        <dbReference type="ChEBI" id="CHEBI:30616"/>
        <dbReference type="ChEBI" id="CHEBI:61977"/>
        <dbReference type="ChEBI" id="CHEBI:456216"/>
        <dbReference type="EC" id="2.7.11.1"/>
    </reaction>
</comment>
<keyword evidence="15" id="KW-1185">Reference proteome</keyword>
<dbReference type="GeneID" id="110783674"/>
<dbReference type="Proteomes" id="UP000813463">
    <property type="component" value="Chromosome 4"/>
</dbReference>
<dbReference type="InterPro" id="IPR018451">
    <property type="entry name" value="NAF/FISL_domain"/>
</dbReference>
<evidence type="ECO:0000259" key="13">
    <source>
        <dbReference type="PROSITE" id="PS50011"/>
    </source>
</evidence>
<name>A0A9R0I6R6_SPIOL</name>
<dbReference type="RefSeq" id="XP_021843711.2">
    <property type="nucleotide sequence ID" value="XM_021988019.2"/>
</dbReference>
<keyword evidence="5" id="KW-0808">Transferase</keyword>
<dbReference type="EC" id="2.7.11.1" evidence="3"/>
<dbReference type="GO" id="GO:0004674">
    <property type="term" value="F:protein serine/threonine kinase activity"/>
    <property type="evidence" value="ECO:0000318"/>
    <property type="project" value="GO_Central"/>
</dbReference>
<reference evidence="15" key="1">
    <citation type="journal article" date="2021" name="Nat. Commun.">
        <title>Genomic analyses provide insights into spinach domestication and the genetic basis of agronomic traits.</title>
        <authorList>
            <person name="Cai X."/>
            <person name="Sun X."/>
            <person name="Xu C."/>
            <person name="Sun H."/>
            <person name="Wang X."/>
            <person name="Ge C."/>
            <person name="Zhang Z."/>
            <person name="Wang Q."/>
            <person name="Fei Z."/>
            <person name="Jiao C."/>
            <person name="Wang Q."/>
        </authorList>
    </citation>
    <scope>NUCLEOTIDE SEQUENCE [LARGE SCALE GENOMIC DNA]</scope>
    <source>
        <strain evidence="15">cv. Varoflay</strain>
    </source>
</reference>
<dbReference type="AlphaFoldDB" id="A0A9R0I6R6"/>
<evidence type="ECO:0000256" key="4">
    <source>
        <dbReference type="ARBA" id="ARBA00022527"/>
    </source>
</evidence>
<comment type="cofactor">
    <cofactor evidence="1">
        <name>Mn(2+)</name>
        <dbReference type="ChEBI" id="CHEBI:29035"/>
    </cofactor>
</comment>
<dbReference type="InterPro" id="IPR000719">
    <property type="entry name" value="Prot_kinase_dom"/>
</dbReference>
<evidence type="ECO:0000256" key="1">
    <source>
        <dbReference type="ARBA" id="ARBA00001936"/>
    </source>
</evidence>
<feature type="binding site" evidence="11">
    <location>
        <position position="39"/>
    </location>
    <ligand>
        <name>ATP</name>
        <dbReference type="ChEBI" id="CHEBI:30616"/>
    </ligand>
</feature>
<evidence type="ECO:0000256" key="12">
    <source>
        <dbReference type="RuleBase" id="RU000304"/>
    </source>
</evidence>
<dbReference type="PANTHER" id="PTHR43895:SF151">
    <property type="entry name" value="CBL-INTERACTING SERINE_THREONINE-PROTEIN KINASE 11"/>
    <property type="match status" value="1"/>
</dbReference>
<dbReference type="KEGG" id="soe:110783674"/>
<comment type="similarity">
    <text evidence="2">Belongs to the protein kinase superfamily. CAMK Ser/Thr protein kinase family. SNF1 subfamily.</text>
</comment>
<evidence type="ECO:0000256" key="11">
    <source>
        <dbReference type="PROSITE-ProRule" id="PRU10141"/>
    </source>
</evidence>
<dbReference type="GO" id="GO:0007165">
    <property type="term" value="P:signal transduction"/>
    <property type="evidence" value="ECO:0000318"/>
    <property type="project" value="GO_Central"/>
</dbReference>
<dbReference type="Gene3D" id="1.10.510.10">
    <property type="entry name" value="Transferase(Phosphotransferase) domain 1"/>
    <property type="match status" value="1"/>
</dbReference>
<dbReference type="Gene3D" id="3.30.310.80">
    <property type="entry name" value="Kinase associated domain 1, KA1"/>
    <property type="match status" value="1"/>
</dbReference>
<evidence type="ECO:0000313" key="16">
    <source>
        <dbReference type="RefSeq" id="XP_021843711.2"/>
    </source>
</evidence>
<gene>
    <name evidence="16" type="primary">LOC110783674</name>
</gene>
<dbReference type="SUPFAM" id="SSF56112">
    <property type="entry name" value="Protein kinase-like (PK-like)"/>
    <property type="match status" value="1"/>
</dbReference>
<keyword evidence="7" id="KW-0418">Kinase</keyword>
<evidence type="ECO:0000256" key="7">
    <source>
        <dbReference type="ARBA" id="ARBA00022777"/>
    </source>
</evidence>
<comment type="catalytic activity">
    <reaction evidence="10">
        <text>L-seryl-[protein] + ATP = O-phospho-L-seryl-[protein] + ADP + H(+)</text>
        <dbReference type="Rhea" id="RHEA:17989"/>
        <dbReference type="Rhea" id="RHEA-COMP:9863"/>
        <dbReference type="Rhea" id="RHEA-COMP:11604"/>
        <dbReference type="ChEBI" id="CHEBI:15378"/>
        <dbReference type="ChEBI" id="CHEBI:29999"/>
        <dbReference type="ChEBI" id="CHEBI:30616"/>
        <dbReference type="ChEBI" id="CHEBI:83421"/>
        <dbReference type="ChEBI" id="CHEBI:456216"/>
        <dbReference type="EC" id="2.7.11.1"/>
    </reaction>
</comment>
<dbReference type="SMART" id="SM00220">
    <property type="entry name" value="S_TKc"/>
    <property type="match status" value="1"/>
</dbReference>
<dbReference type="PROSITE" id="PS50011">
    <property type="entry name" value="PROTEIN_KINASE_DOM"/>
    <property type="match status" value="1"/>
</dbReference>
<evidence type="ECO:0000256" key="5">
    <source>
        <dbReference type="ARBA" id="ARBA00022679"/>
    </source>
</evidence>
<dbReference type="GO" id="GO:0005524">
    <property type="term" value="F:ATP binding"/>
    <property type="evidence" value="ECO:0007669"/>
    <property type="project" value="UniProtKB-UniRule"/>
</dbReference>
<proteinExistence type="inferred from homology"/>
<evidence type="ECO:0000256" key="10">
    <source>
        <dbReference type="ARBA" id="ARBA00048679"/>
    </source>
</evidence>